<dbReference type="InterPro" id="IPR036397">
    <property type="entry name" value="RNaseH_sf"/>
</dbReference>
<evidence type="ECO:0000259" key="20">
    <source>
        <dbReference type="PROSITE" id="PS50994"/>
    </source>
</evidence>
<dbReference type="Pfam" id="PF17921">
    <property type="entry name" value="Integrase_H2C2"/>
    <property type="match status" value="1"/>
</dbReference>
<evidence type="ECO:0000256" key="12">
    <source>
        <dbReference type="ARBA" id="ARBA00022908"/>
    </source>
</evidence>
<dbReference type="GO" id="GO:0003964">
    <property type="term" value="F:RNA-directed DNA polymerase activity"/>
    <property type="evidence" value="ECO:0007669"/>
    <property type="project" value="UniProtKB-KW"/>
</dbReference>
<feature type="compositionally biased region" description="Polar residues" evidence="17">
    <location>
        <begin position="432"/>
        <end position="450"/>
    </location>
</feature>
<dbReference type="PANTHER" id="PTHR37984:SF15">
    <property type="entry name" value="INTEGRASE CATALYTIC DOMAIN-CONTAINING PROTEIN"/>
    <property type="match status" value="1"/>
</dbReference>
<reference evidence="21 22" key="1">
    <citation type="submission" date="2024-09" db="EMBL/GenBank/DDBJ databases">
        <title>A chromosome-level genome assembly of Gray's grenadier anchovy, Coilia grayii.</title>
        <authorList>
            <person name="Fu Z."/>
        </authorList>
    </citation>
    <scope>NUCLEOTIDE SEQUENCE [LARGE SCALE GENOMIC DNA]</scope>
    <source>
        <strain evidence="21">G4</strain>
        <tissue evidence="21">Muscle</tissue>
    </source>
</reference>
<dbReference type="FunFam" id="3.10.10.10:FF:000004">
    <property type="entry name" value="Uncharacterized protein"/>
    <property type="match status" value="1"/>
</dbReference>
<dbReference type="InterPro" id="IPR021109">
    <property type="entry name" value="Peptidase_aspartic_dom_sf"/>
</dbReference>
<keyword evidence="22" id="KW-1185">Reference proteome</keyword>
<keyword evidence="4" id="KW-0808">Transferase</keyword>
<evidence type="ECO:0000256" key="14">
    <source>
        <dbReference type="ARBA" id="ARBA00023125"/>
    </source>
</evidence>
<dbReference type="FunFam" id="3.30.70.270:FF:000020">
    <property type="entry name" value="Transposon Tf2-6 polyprotein-like Protein"/>
    <property type="match status" value="1"/>
</dbReference>
<accession>A0ABD1K1X9</accession>
<keyword evidence="6" id="KW-0540">Nuclease</keyword>
<evidence type="ECO:0000256" key="6">
    <source>
        <dbReference type="ARBA" id="ARBA00022722"/>
    </source>
</evidence>
<dbReference type="InterPro" id="IPR000477">
    <property type="entry name" value="RT_dom"/>
</dbReference>
<keyword evidence="9" id="KW-0378">Hydrolase</keyword>
<dbReference type="GO" id="GO:0008270">
    <property type="term" value="F:zinc ion binding"/>
    <property type="evidence" value="ECO:0007669"/>
    <property type="project" value="UniProtKB-KW"/>
</dbReference>
<dbReference type="CDD" id="cd00303">
    <property type="entry name" value="retropepsin_like"/>
    <property type="match status" value="1"/>
</dbReference>
<keyword evidence="8" id="KW-0255">Endonuclease</keyword>
<dbReference type="Gene3D" id="4.10.60.10">
    <property type="entry name" value="Zinc finger, CCHC-type"/>
    <property type="match status" value="1"/>
</dbReference>
<keyword evidence="10" id="KW-0460">Magnesium</keyword>
<dbReference type="SUPFAM" id="SSF50630">
    <property type="entry name" value="Acid proteases"/>
    <property type="match status" value="1"/>
</dbReference>
<keyword evidence="13" id="KW-0695">RNA-directed DNA polymerase</keyword>
<feature type="domain" description="CCHC-type" evidence="18">
    <location>
        <begin position="464"/>
        <end position="479"/>
    </location>
</feature>
<dbReference type="Gene3D" id="1.10.340.70">
    <property type="match status" value="1"/>
</dbReference>
<evidence type="ECO:0000256" key="13">
    <source>
        <dbReference type="ARBA" id="ARBA00022918"/>
    </source>
</evidence>
<evidence type="ECO:0000256" key="5">
    <source>
        <dbReference type="ARBA" id="ARBA00022695"/>
    </source>
</evidence>
<dbReference type="Gene3D" id="3.10.20.370">
    <property type="match status" value="1"/>
</dbReference>
<feature type="region of interest" description="Disordered" evidence="17">
    <location>
        <begin position="430"/>
        <end position="455"/>
    </location>
</feature>
<dbReference type="InterPro" id="IPR012337">
    <property type="entry name" value="RNaseH-like_sf"/>
</dbReference>
<dbReference type="EMBL" id="JBHFQA010000009">
    <property type="protein sequence ID" value="KAL2093139.1"/>
    <property type="molecule type" value="Genomic_DNA"/>
</dbReference>
<dbReference type="Pfam" id="PF00665">
    <property type="entry name" value="rve"/>
    <property type="match status" value="1"/>
</dbReference>
<feature type="region of interest" description="Disordered" evidence="17">
    <location>
        <begin position="339"/>
        <end position="366"/>
    </location>
</feature>
<dbReference type="CDD" id="cd09274">
    <property type="entry name" value="RNase_HI_RT_Ty3"/>
    <property type="match status" value="1"/>
</dbReference>
<dbReference type="Pfam" id="PF14893">
    <property type="entry name" value="PNMA"/>
    <property type="match status" value="1"/>
</dbReference>
<feature type="region of interest" description="Disordered" evidence="17">
    <location>
        <begin position="1790"/>
        <end position="1830"/>
    </location>
</feature>
<evidence type="ECO:0000256" key="9">
    <source>
        <dbReference type="ARBA" id="ARBA00022801"/>
    </source>
</evidence>
<feature type="compositionally biased region" description="Basic and acidic residues" evidence="17">
    <location>
        <begin position="1795"/>
        <end position="1815"/>
    </location>
</feature>
<dbReference type="GO" id="GO:0004523">
    <property type="term" value="F:RNA-DNA hybrid ribonuclease activity"/>
    <property type="evidence" value="ECO:0007669"/>
    <property type="project" value="UniProtKB-EC"/>
</dbReference>
<dbReference type="SUPFAM" id="SSF53098">
    <property type="entry name" value="Ribonuclease H-like"/>
    <property type="match status" value="1"/>
</dbReference>
<evidence type="ECO:0000259" key="18">
    <source>
        <dbReference type="PROSITE" id="PS50158"/>
    </source>
</evidence>
<organism evidence="21 22">
    <name type="scientific">Coilia grayii</name>
    <name type="common">Gray's grenadier anchovy</name>
    <dbReference type="NCBI Taxonomy" id="363190"/>
    <lineage>
        <taxon>Eukaryota</taxon>
        <taxon>Metazoa</taxon>
        <taxon>Chordata</taxon>
        <taxon>Craniata</taxon>
        <taxon>Vertebrata</taxon>
        <taxon>Euteleostomi</taxon>
        <taxon>Actinopterygii</taxon>
        <taxon>Neopterygii</taxon>
        <taxon>Teleostei</taxon>
        <taxon>Clupei</taxon>
        <taxon>Clupeiformes</taxon>
        <taxon>Clupeoidei</taxon>
        <taxon>Engraulidae</taxon>
        <taxon>Coilinae</taxon>
        <taxon>Coilia</taxon>
    </lineage>
</organism>
<keyword evidence="16" id="KW-0479">Metal-binding</keyword>
<comment type="similarity">
    <text evidence="1">Belongs to the beta type-B retroviral polymerase family. HERV class-II K(HML-2) pol subfamily.</text>
</comment>
<evidence type="ECO:0000256" key="1">
    <source>
        <dbReference type="ARBA" id="ARBA00010879"/>
    </source>
</evidence>
<dbReference type="InterPro" id="IPR048271">
    <property type="entry name" value="PNMA_N"/>
</dbReference>
<dbReference type="InterPro" id="IPR043128">
    <property type="entry name" value="Rev_trsase/Diguanyl_cyclase"/>
</dbReference>
<dbReference type="FunFam" id="3.10.20.370:FF:000001">
    <property type="entry name" value="Retrovirus-related Pol polyprotein from transposon 17.6-like protein"/>
    <property type="match status" value="1"/>
</dbReference>
<dbReference type="Gene3D" id="3.30.70.270">
    <property type="match status" value="2"/>
</dbReference>
<dbReference type="PANTHER" id="PTHR37984">
    <property type="entry name" value="PROTEIN CBG26694"/>
    <property type="match status" value="1"/>
</dbReference>
<dbReference type="SUPFAM" id="SSF56672">
    <property type="entry name" value="DNA/RNA polymerases"/>
    <property type="match status" value="1"/>
</dbReference>
<dbReference type="PROSITE" id="PS50158">
    <property type="entry name" value="ZF_CCHC"/>
    <property type="match status" value="1"/>
</dbReference>
<keyword evidence="3" id="KW-0645">Protease</keyword>
<keyword evidence="11" id="KW-0694">RNA-binding</keyword>
<dbReference type="CDD" id="cd01647">
    <property type="entry name" value="RT_LTR"/>
    <property type="match status" value="1"/>
</dbReference>
<dbReference type="Gene3D" id="2.40.70.10">
    <property type="entry name" value="Acid Proteases"/>
    <property type="match status" value="1"/>
</dbReference>
<keyword evidence="5" id="KW-0548">Nucleotidyltransferase</keyword>
<dbReference type="EC" id="3.1.26.4" evidence="2"/>
<dbReference type="InterPro" id="IPR001584">
    <property type="entry name" value="Integrase_cat-core"/>
</dbReference>
<feature type="region of interest" description="Disordered" evidence="17">
    <location>
        <begin position="498"/>
        <end position="517"/>
    </location>
</feature>
<dbReference type="GO" id="GO:0003723">
    <property type="term" value="F:RNA binding"/>
    <property type="evidence" value="ECO:0007669"/>
    <property type="project" value="UniProtKB-KW"/>
</dbReference>
<dbReference type="PROSITE" id="PS00141">
    <property type="entry name" value="ASP_PROTEASE"/>
    <property type="match status" value="1"/>
</dbReference>
<dbReference type="InterPro" id="IPR043502">
    <property type="entry name" value="DNA/RNA_pol_sf"/>
</dbReference>
<dbReference type="GO" id="GO:0004190">
    <property type="term" value="F:aspartic-type endopeptidase activity"/>
    <property type="evidence" value="ECO:0007669"/>
    <property type="project" value="UniProtKB-KW"/>
</dbReference>
<dbReference type="GO" id="GO:0003677">
    <property type="term" value="F:DNA binding"/>
    <property type="evidence" value="ECO:0007669"/>
    <property type="project" value="UniProtKB-KW"/>
</dbReference>
<keyword evidence="16" id="KW-0863">Zinc-finger</keyword>
<dbReference type="InterPro" id="IPR041577">
    <property type="entry name" value="RT_RNaseH_2"/>
</dbReference>
<comment type="caution">
    <text evidence="21">The sequence shown here is derived from an EMBL/GenBank/DDBJ whole genome shotgun (WGS) entry which is preliminary data.</text>
</comment>
<gene>
    <name evidence="21" type="ORF">ACEWY4_010451</name>
</gene>
<dbReference type="PROSITE" id="PS50994">
    <property type="entry name" value="INTEGRASE"/>
    <property type="match status" value="1"/>
</dbReference>
<dbReference type="PROSITE" id="PS50878">
    <property type="entry name" value="RT_POL"/>
    <property type="match status" value="1"/>
</dbReference>
<evidence type="ECO:0000256" key="8">
    <source>
        <dbReference type="ARBA" id="ARBA00022759"/>
    </source>
</evidence>
<evidence type="ECO:0000256" key="17">
    <source>
        <dbReference type="SAM" id="MobiDB-lite"/>
    </source>
</evidence>
<dbReference type="InterPro" id="IPR036875">
    <property type="entry name" value="Znf_CCHC_sf"/>
</dbReference>
<dbReference type="Proteomes" id="UP001591681">
    <property type="component" value="Unassembled WGS sequence"/>
</dbReference>
<dbReference type="InterPro" id="IPR041588">
    <property type="entry name" value="Integrase_H2C2"/>
</dbReference>
<evidence type="ECO:0000313" key="22">
    <source>
        <dbReference type="Proteomes" id="UP001591681"/>
    </source>
</evidence>
<feature type="domain" description="Reverse transcriptase" evidence="19">
    <location>
        <begin position="870"/>
        <end position="1049"/>
    </location>
</feature>
<evidence type="ECO:0000256" key="10">
    <source>
        <dbReference type="ARBA" id="ARBA00022842"/>
    </source>
</evidence>
<evidence type="ECO:0000259" key="19">
    <source>
        <dbReference type="PROSITE" id="PS50878"/>
    </source>
</evidence>
<proteinExistence type="inferred from homology"/>
<sequence>MDVGRGSISPEELVHWCEDALIDTDHAVVLIGVPADAEVAFIEETAETIKVFGRVRVRSTKSDTTAASKLVLCECREKIDLSRVPAVVLPKDSEQAWKIEVVRGVDPAPHDFGEKLKKLLHAEGKSLSDVQALFSPFPVSSPEAVIRAVGELLEKNKMSNDGTAYKRLRVFSGVVPTPSGEERMEHWIEQAKLMITECDCNEREKRKRIVESLKGPALEIVKAVRLSSDDASASDYLVALESAFGISESGEDLYFAFRLLRQNPGEALSEFLRRMEKSLTKVVQRGGLPAAHADRARVEQLIRGAVESDMMLLQLRLRQRKESPPTFLSLLKEIREEEENEARRHKLDVTAKPVHTQDASEPKQTEFQALRAEVKELRAKLEESRKAPAVAKASEPKAKSSKCAEAQPDTEVQELKTQLQQLQHQLTVMSVERSTPPRQKLVQQQTASSSDKSRPPVNRGDFFCYRCGGDGHIASNCQEAENPSEVIRKLLRSLKRVKSEKSLNQTQSTDSVFSGRSHVGEAAPSDLPRGLVGPASTISVKINGHACNALLDSGSQVTIIFENWYKKYLSEVSIHPITGLAIWGLSSSSYPYHGYIVVDVEFPAALTGVCETLSVLALVCPEPSGPDHIPVIIGTNANLFHRLAALCDNPNVSRQAHALRILPQTPVVKLFQSPDMDVEDPIGEVRWMGPGPLTIPARGERSVMCKVECKKPLKRDIVMVETPASVTLPAGVLTQPVVLPFSDLNANNFKVMIRNEALKEATMLVGTVIAHVYPTDVVTSAQRPKSSSKVIDAELFDFGDSPIPEFWKKRLSQKLSERGSVFSFDEWDVGLAQGVEHHIRLHDPRPFRERSRRIAPADIDDVRRHLKDLLAAGIIKESRSPYASPIVIVRKKNGSVRMCIDYRTLNNRTIPDQYTTPRIDDALDCLSGSCWFSVLDLRSGYYQIPMTAEDKEKTAFICPLGFYEFQRMPQGITGAPATFQRLMERAVGDMHLLQVIVYLDDIIVFGRTLEEHEERLLKVLDRLEEYGLKISVDKCQLCQPQVKYVGHIVSASGIATDPEKVSAVKNWKMPTDLRSLRSFLGFCGYYRRFIKNYSAIVRPLTELTKGYPPTKNGRKVTLEKSYFKEGDPFGERWDEECTRAFYNIIYCLTHAPVLAFADPAKPYVLHVDASLNGLGAVLNQEYPEGLRPVAFASRKLSASEQRYPIHQLEFLALKWAVVDKFHDYLYGAKFTVRTDNNPLTYVLTSARLNATGHRWLSALATYDFNILYRPGRHNIDADLLSRQLPSTEVPLDWTEISPHGVKAICQVATPDKHTYERLVDQLGVSPQSVPSVYACPTQLEMSNLEQLSHNDLRKAQDQDPVIGPVKRAVETGQLQSMAKSQDPGVVLLQRQGPKLIVKNHLLFRMLRRQAGDEKQQLVLPGKYHHMVLHSLHDDSGHLGIERTSELLKDRFYWPRMTTEIEDYVKNCGRCIARKTLPQRSAPLSQITSTGPLDLVCIDFLSVEPDSTGIANVLVVTDHFTRYAQAFPCRDQRALTVAKTLFEKFFVHYGLPSRIHSDQGRDFESRLIKELLGMLGVRKSRTSPYHPQGDAQPERFNRTLLSMLGTLDPAKRSRWSQSISQLVHAYNCTKNESTGYSPYLLMFGREARLPIDICFNASADGREQVKYQQYVENMKRDLQNAYKLASEASQKSHERNKKLYDKRVRPQTLEEGDRVLIKNLGLTGKHKLQDRWNSLPYIVLKKLPDLPVYRLKPERGIGGIRTLHRDHLLPIGESVRFLTPEENKLNTRRPVTRIQTEQRRVRKETGTGEVREKDNQVESGESSSDEDYEGPYFGVRGDVREMFRLPPSVVMEWETLDAAESSALEPDQADDDEPVELLLDKEIERFQPPPDSVVATESEGGEHPSVGEVVEDEAVVCEEPMCVERPKRQIKPVTRLTYDEPGKQVDRPLTVVHRGMVVNISSPFSDRKQCKTLWCHPMAQCFECAVTNPCLGRKGFIHI</sequence>
<evidence type="ECO:0000256" key="2">
    <source>
        <dbReference type="ARBA" id="ARBA00012180"/>
    </source>
</evidence>
<dbReference type="GO" id="GO:0006508">
    <property type="term" value="P:proteolysis"/>
    <property type="evidence" value="ECO:0007669"/>
    <property type="project" value="UniProtKB-KW"/>
</dbReference>
<feature type="domain" description="Integrase catalytic" evidence="20">
    <location>
        <begin position="1487"/>
        <end position="1645"/>
    </location>
</feature>
<dbReference type="FunFam" id="3.30.420.10:FF:000269">
    <property type="entry name" value="Uncharacterized protein"/>
    <property type="match status" value="1"/>
</dbReference>
<dbReference type="FunFam" id="1.10.340.70:FF:000001">
    <property type="entry name" value="Retrovirus-related Pol polyprotein from transposon gypsy-like Protein"/>
    <property type="match status" value="1"/>
</dbReference>
<dbReference type="Gene3D" id="3.10.10.10">
    <property type="entry name" value="HIV Type 1 Reverse Transcriptase, subunit A, domain 1"/>
    <property type="match status" value="1"/>
</dbReference>
<keyword evidence="14" id="KW-0238">DNA-binding</keyword>
<protein>
    <recommendedName>
        <fullName evidence="15">Gypsy retrotransposon integrase-like protein 1</fullName>
        <ecNumber evidence="2">3.1.26.4</ecNumber>
    </recommendedName>
</protein>
<dbReference type="InterPro" id="IPR048270">
    <property type="entry name" value="PNMA_C"/>
</dbReference>
<evidence type="ECO:0000256" key="3">
    <source>
        <dbReference type="ARBA" id="ARBA00022670"/>
    </source>
</evidence>
<evidence type="ECO:0000256" key="15">
    <source>
        <dbReference type="ARBA" id="ARBA00039658"/>
    </source>
</evidence>
<evidence type="ECO:0000256" key="4">
    <source>
        <dbReference type="ARBA" id="ARBA00022679"/>
    </source>
</evidence>
<keyword evidence="16" id="KW-0862">Zinc</keyword>
<name>A0ABD1K1X9_9TELE</name>
<dbReference type="InterPro" id="IPR050951">
    <property type="entry name" value="Retrovirus_Pol_polyprotein"/>
</dbReference>
<dbReference type="SMART" id="SM00343">
    <property type="entry name" value="ZnF_C2HC"/>
    <property type="match status" value="1"/>
</dbReference>
<evidence type="ECO:0000256" key="7">
    <source>
        <dbReference type="ARBA" id="ARBA00022750"/>
    </source>
</evidence>
<dbReference type="SUPFAM" id="SSF57756">
    <property type="entry name" value="Retrovirus zinc finger-like domains"/>
    <property type="match status" value="1"/>
</dbReference>
<keyword evidence="12" id="KW-0229">DNA integration</keyword>
<evidence type="ECO:0000313" key="21">
    <source>
        <dbReference type="EMBL" id="KAL2093139.1"/>
    </source>
</evidence>
<dbReference type="GO" id="GO:0015074">
    <property type="term" value="P:DNA integration"/>
    <property type="evidence" value="ECO:0007669"/>
    <property type="project" value="UniProtKB-KW"/>
</dbReference>
<dbReference type="InterPro" id="IPR001878">
    <property type="entry name" value="Znf_CCHC"/>
</dbReference>
<keyword evidence="7" id="KW-0064">Aspartyl protease</keyword>
<feature type="region of interest" description="Disordered" evidence="17">
    <location>
        <begin position="381"/>
        <end position="418"/>
    </location>
</feature>
<evidence type="ECO:0000256" key="11">
    <source>
        <dbReference type="ARBA" id="ARBA00022884"/>
    </source>
</evidence>
<dbReference type="InterPro" id="IPR001969">
    <property type="entry name" value="Aspartic_peptidase_AS"/>
</dbReference>
<evidence type="ECO:0000256" key="16">
    <source>
        <dbReference type="PROSITE-ProRule" id="PRU00047"/>
    </source>
</evidence>
<dbReference type="Pfam" id="PF17919">
    <property type="entry name" value="RT_RNaseH_2"/>
    <property type="match status" value="1"/>
</dbReference>
<feature type="compositionally biased region" description="Polar residues" evidence="17">
    <location>
        <begin position="502"/>
        <end position="514"/>
    </location>
</feature>
<dbReference type="Pfam" id="PF20846">
    <property type="entry name" value="PNMA_N"/>
    <property type="match status" value="1"/>
</dbReference>
<dbReference type="Gene3D" id="3.30.420.10">
    <property type="entry name" value="Ribonuclease H-like superfamily/Ribonuclease H"/>
    <property type="match status" value="1"/>
</dbReference>
<dbReference type="Pfam" id="PF00078">
    <property type="entry name" value="RVT_1"/>
    <property type="match status" value="1"/>
</dbReference>